<evidence type="ECO:0000313" key="1">
    <source>
        <dbReference type="EMBL" id="KAJ7651254.1"/>
    </source>
</evidence>
<keyword evidence="2" id="KW-1185">Reference proteome</keyword>
<comment type="caution">
    <text evidence="1">The sequence shown here is derived from an EMBL/GenBank/DDBJ whole genome shotgun (WGS) entry which is preliminary data.</text>
</comment>
<organism evidence="1 2">
    <name type="scientific">Roridomyces roridus</name>
    <dbReference type="NCBI Taxonomy" id="1738132"/>
    <lineage>
        <taxon>Eukaryota</taxon>
        <taxon>Fungi</taxon>
        <taxon>Dikarya</taxon>
        <taxon>Basidiomycota</taxon>
        <taxon>Agaricomycotina</taxon>
        <taxon>Agaricomycetes</taxon>
        <taxon>Agaricomycetidae</taxon>
        <taxon>Agaricales</taxon>
        <taxon>Marasmiineae</taxon>
        <taxon>Mycenaceae</taxon>
        <taxon>Roridomyces</taxon>
    </lineage>
</organism>
<evidence type="ECO:0000313" key="2">
    <source>
        <dbReference type="Proteomes" id="UP001221142"/>
    </source>
</evidence>
<accession>A0AAD7G3B1</accession>
<name>A0AAD7G3B1_9AGAR</name>
<gene>
    <name evidence="1" type="ORF">FB45DRAFT_1018604</name>
</gene>
<dbReference type="EMBL" id="JARKIF010000001">
    <property type="protein sequence ID" value="KAJ7651254.1"/>
    <property type="molecule type" value="Genomic_DNA"/>
</dbReference>
<sequence length="355" mass="39445">MLNHNNSQPPSPDNFAAEFSSLCQSTSTSQTASVQAGIHRQAVLDVWGPFIGRCITTDEYLKSIPQHAQSSQTDLTSLSNAQARAYKLMLDRLKLECYLAQLMDMYGGTRDIGYGNDPSSYMQIKIPCAANLQYLPRLPIAYSGVIYGHISFDPRGDAHTGHTQTIQRATIIPTMQAFHDIVGVELKLTEDGVILAPDPIHSCDYHSFNTAVMVANITISIDFDARLVYEMTHDLPYKIIRGTMIHLMGALQSTLWAVYSIGPLYRHGFAYLTLHGLDDGLEFNGHQVVVRVDTRNIVDENSAFLACQPEAYHRLRHLFRATRSSYARIASSSLSSAAGTMAQRQQFESTIQIPI</sequence>
<protein>
    <submittedName>
        <fullName evidence="1">Uncharacterized protein</fullName>
    </submittedName>
</protein>
<reference evidence="1" key="1">
    <citation type="submission" date="2023-03" db="EMBL/GenBank/DDBJ databases">
        <title>Massive genome expansion in bonnet fungi (Mycena s.s.) driven by repeated elements and novel gene families across ecological guilds.</title>
        <authorList>
            <consortium name="Lawrence Berkeley National Laboratory"/>
            <person name="Harder C.B."/>
            <person name="Miyauchi S."/>
            <person name="Viragh M."/>
            <person name="Kuo A."/>
            <person name="Thoen E."/>
            <person name="Andreopoulos B."/>
            <person name="Lu D."/>
            <person name="Skrede I."/>
            <person name="Drula E."/>
            <person name="Henrissat B."/>
            <person name="Morin E."/>
            <person name="Kohler A."/>
            <person name="Barry K."/>
            <person name="LaButti K."/>
            <person name="Morin E."/>
            <person name="Salamov A."/>
            <person name="Lipzen A."/>
            <person name="Mereny Z."/>
            <person name="Hegedus B."/>
            <person name="Baldrian P."/>
            <person name="Stursova M."/>
            <person name="Weitz H."/>
            <person name="Taylor A."/>
            <person name="Grigoriev I.V."/>
            <person name="Nagy L.G."/>
            <person name="Martin F."/>
            <person name="Kauserud H."/>
        </authorList>
    </citation>
    <scope>NUCLEOTIDE SEQUENCE</scope>
    <source>
        <strain evidence="1">9284</strain>
    </source>
</reference>
<dbReference type="AlphaFoldDB" id="A0AAD7G3B1"/>
<proteinExistence type="predicted"/>
<dbReference type="Proteomes" id="UP001221142">
    <property type="component" value="Unassembled WGS sequence"/>
</dbReference>